<dbReference type="EMBL" id="LVZK01000001">
    <property type="protein sequence ID" value="OAP85974.1"/>
    <property type="molecule type" value="Genomic_DNA"/>
</dbReference>
<comment type="caution">
    <text evidence="2">The sequence shown here is derived from an EMBL/GenBank/DDBJ whole genome shotgun (WGS) entry which is preliminary data.</text>
</comment>
<name>A0A179B4L1_9ACTO</name>
<organism evidence="2 3">
    <name type="scientific">Peptidiphaga gingivicola</name>
    <dbReference type="NCBI Taxonomy" id="2741497"/>
    <lineage>
        <taxon>Bacteria</taxon>
        <taxon>Bacillati</taxon>
        <taxon>Actinomycetota</taxon>
        <taxon>Actinomycetes</taxon>
        <taxon>Actinomycetales</taxon>
        <taxon>Actinomycetaceae</taxon>
        <taxon>Peptidiphaga</taxon>
    </lineage>
</organism>
<reference evidence="2 3" key="1">
    <citation type="submission" date="2016-04" db="EMBL/GenBank/DDBJ databases">
        <title>Peptidophaga gingivicola gen. nov., sp. nov., isolated from human subgingival plaque.</title>
        <authorList>
            <person name="Beall C.J."/>
            <person name="Mokrzan E.M."/>
            <person name="Griffen A.L."/>
            <person name="Leys E.J."/>
        </authorList>
    </citation>
    <scope>NUCLEOTIDE SEQUENCE [LARGE SCALE GENOMIC DNA]</scope>
    <source>
        <strain evidence="2 3">BA112</strain>
    </source>
</reference>
<dbReference type="AlphaFoldDB" id="A0A179B4L1"/>
<evidence type="ECO:0000313" key="2">
    <source>
        <dbReference type="EMBL" id="OAP85974.1"/>
    </source>
</evidence>
<dbReference type="OrthoDB" id="10017964at2"/>
<dbReference type="RefSeq" id="WP_050758768.1">
    <property type="nucleotide sequence ID" value="NZ_LVZK01000001.1"/>
</dbReference>
<feature type="region of interest" description="Disordered" evidence="1">
    <location>
        <begin position="153"/>
        <end position="201"/>
    </location>
</feature>
<dbReference type="Proteomes" id="UP000078368">
    <property type="component" value="Unassembled WGS sequence"/>
</dbReference>
<sequence length="236" mass="25722">MADKAEEARAEEAGTEAEGQPRYALVFATARWCEPAVPMRAIFDELVRDLERRVVEARRSVASLTNGNLPVSNASPPAGSNSLLTSAFSRIAGVRAVVLDVDEVDAVFASRADDAASGRPPDPAFELDPLISPAFAETIDFVPMIVLMREGNRSTEDRNRATEGRNGLTDNQNRLTNSQNRPTEERHPLQKEPNSGVNRREAEGGELVRFAGQLPKLHIRDRILEALGNDLLSPAA</sequence>
<evidence type="ECO:0000313" key="3">
    <source>
        <dbReference type="Proteomes" id="UP000078368"/>
    </source>
</evidence>
<feature type="compositionally biased region" description="Polar residues" evidence="1">
    <location>
        <begin position="168"/>
        <end position="181"/>
    </location>
</feature>
<accession>A0A179B4L1</accession>
<keyword evidence="3" id="KW-1185">Reference proteome</keyword>
<feature type="compositionally biased region" description="Basic and acidic residues" evidence="1">
    <location>
        <begin position="153"/>
        <end position="163"/>
    </location>
</feature>
<proteinExistence type="predicted"/>
<dbReference type="STRING" id="1823756.A4H34_01950"/>
<protein>
    <submittedName>
        <fullName evidence="2">Uncharacterized protein</fullName>
    </submittedName>
</protein>
<evidence type="ECO:0000256" key="1">
    <source>
        <dbReference type="SAM" id="MobiDB-lite"/>
    </source>
</evidence>
<gene>
    <name evidence="2" type="ORF">A4H34_01950</name>
</gene>